<name>A0A2S8IYL1_RHOOP</name>
<protein>
    <submittedName>
        <fullName evidence="1">Uncharacterized protein</fullName>
    </submittedName>
</protein>
<comment type="caution">
    <text evidence="1">The sequence shown here is derived from an EMBL/GenBank/DDBJ whole genome shotgun (WGS) entry which is preliminary data.</text>
</comment>
<dbReference type="AlphaFoldDB" id="A0A2S8IYL1"/>
<accession>A0A2S8IYL1</accession>
<evidence type="ECO:0000313" key="1">
    <source>
        <dbReference type="EMBL" id="PQP19813.1"/>
    </source>
</evidence>
<evidence type="ECO:0000313" key="2">
    <source>
        <dbReference type="Proteomes" id="UP000239290"/>
    </source>
</evidence>
<dbReference type="Proteomes" id="UP000239290">
    <property type="component" value="Unassembled WGS sequence"/>
</dbReference>
<reference evidence="2" key="1">
    <citation type="submission" date="2018-02" db="EMBL/GenBank/DDBJ databases">
        <title>Draft genome sequencing of Rhodococcus opacus KU647198.</title>
        <authorList>
            <person name="Zheng B.-X."/>
        </authorList>
    </citation>
    <scope>NUCLEOTIDE SEQUENCE [LARGE SCALE GENOMIC DNA]</scope>
    <source>
        <strain evidence="2">04-OD7</strain>
    </source>
</reference>
<organism evidence="1 2">
    <name type="scientific">Rhodococcus opacus</name>
    <name type="common">Nocardia opaca</name>
    <dbReference type="NCBI Taxonomy" id="37919"/>
    <lineage>
        <taxon>Bacteria</taxon>
        <taxon>Bacillati</taxon>
        <taxon>Actinomycetota</taxon>
        <taxon>Actinomycetes</taxon>
        <taxon>Mycobacteriales</taxon>
        <taxon>Nocardiaceae</taxon>
        <taxon>Rhodococcus</taxon>
    </lineage>
</organism>
<dbReference type="EMBL" id="PUIO01000043">
    <property type="protein sequence ID" value="PQP19813.1"/>
    <property type="molecule type" value="Genomic_DNA"/>
</dbReference>
<gene>
    <name evidence="1" type="ORF">C5613_29685</name>
</gene>
<dbReference type="RefSeq" id="WP_105419945.1">
    <property type="nucleotide sequence ID" value="NZ_PUIO01000043.1"/>
</dbReference>
<sequence>MTDETLVALKNYEYLILEHGCENVSLVWHTDSLVFGDDGCADIDMLAQPGFTPATECFARREDN</sequence>
<proteinExistence type="predicted"/>